<dbReference type="PANTHER" id="PTHR11088:SF60">
    <property type="entry name" value="TRNA DIMETHYLALLYLTRANSFERASE"/>
    <property type="match status" value="1"/>
</dbReference>
<evidence type="ECO:0000256" key="6">
    <source>
        <dbReference type="ARBA" id="ARBA00022741"/>
    </source>
</evidence>
<evidence type="ECO:0000256" key="1">
    <source>
        <dbReference type="ARBA" id="ARBA00001946"/>
    </source>
</evidence>
<dbReference type="GO" id="GO:0005524">
    <property type="term" value="F:ATP binding"/>
    <property type="evidence" value="ECO:0007669"/>
    <property type="project" value="UniProtKB-UniRule"/>
</dbReference>
<dbReference type="Proteomes" id="UP000249557">
    <property type="component" value="Unassembled WGS sequence"/>
</dbReference>
<evidence type="ECO:0000256" key="4">
    <source>
        <dbReference type="ARBA" id="ARBA00022679"/>
    </source>
</evidence>
<feature type="binding site" evidence="10">
    <location>
        <begin position="12"/>
        <end position="17"/>
    </location>
    <ligand>
        <name>substrate</name>
    </ligand>
</feature>
<name>A0A2W4ZXA6_9BACT</name>
<dbReference type="InterPro" id="IPR027417">
    <property type="entry name" value="P-loop_NTPase"/>
</dbReference>
<dbReference type="EC" id="2.5.1.75" evidence="10"/>
<keyword evidence="8 10" id="KW-0460">Magnesium</keyword>
<evidence type="ECO:0000256" key="2">
    <source>
        <dbReference type="ARBA" id="ARBA00003213"/>
    </source>
</evidence>
<comment type="caution">
    <text evidence="10">Lacks conserved residue(s) required for the propagation of feature annotation.</text>
</comment>
<sequence length="300" mass="32909">MGKIIHIIAGPTASGKSALAIERALALGGAVINVDSRQIYDALPILSAQPSQEDKDTVPHHLYGALHPNEACSAGRWREMAEPLIAKLLADGITPIVTGGTGLYIRALTEGLSPIPRIPDEIREAANRTQEEMGNPAFYDALKARDPETAALYHPMHTARLVHAWEMLEATGKGLAYWQSLPRLAPPEDWRFDITIVMPERAVLHDRCNRRFVQMLDHGAMEEVHDFDAAAGRGEVAPDSIVHKTIGLPALRGLRDGTLSKEDAIASAQAETRQYAKRQSTWFNNQIRPQDNISNITVLG</sequence>
<dbReference type="SUPFAM" id="SSF52540">
    <property type="entry name" value="P-loop containing nucleoside triphosphate hydrolases"/>
    <property type="match status" value="1"/>
</dbReference>
<dbReference type="Gene3D" id="3.40.50.300">
    <property type="entry name" value="P-loop containing nucleotide triphosphate hydrolases"/>
    <property type="match status" value="1"/>
</dbReference>
<dbReference type="EMBL" id="QFNK01000083">
    <property type="protein sequence ID" value="PZO86934.1"/>
    <property type="molecule type" value="Genomic_DNA"/>
</dbReference>
<comment type="cofactor">
    <cofactor evidence="1 10">
        <name>Mg(2+)</name>
        <dbReference type="ChEBI" id="CHEBI:18420"/>
    </cofactor>
</comment>
<evidence type="ECO:0000256" key="3">
    <source>
        <dbReference type="ARBA" id="ARBA00005842"/>
    </source>
</evidence>
<dbReference type="Pfam" id="PF01715">
    <property type="entry name" value="IPPT"/>
    <property type="match status" value="1"/>
</dbReference>
<accession>A0A2W4ZXA6</accession>
<proteinExistence type="inferred from homology"/>
<comment type="similarity">
    <text evidence="3 10 13">Belongs to the IPP transferase family.</text>
</comment>
<evidence type="ECO:0000313" key="14">
    <source>
        <dbReference type="EMBL" id="PZO86934.1"/>
    </source>
</evidence>
<dbReference type="GO" id="GO:0052381">
    <property type="term" value="F:tRNA dimethylallyltransferase activity"/>
    <property type="evidence" value="ECO:0007669"/>
    <property type="project" value="UniProtKB-UniRule"/>
</dbReference>
<comment type="caution">
    <text evidence="14">The sequence shown here is derived from an EMBL/GenBank/DDBJ whole genome shotgun (WGS) entry which is preliminary data.</text>
</comment>
<comment type="catalytic activity">
    <reaction evidence="9 10 11">
        <text>adenosine(37) in tRNA + dimethylallyl diphosphate = N(6)-dimethylallyladenosine(37) in tRNA + diphosphate</text>
        <dbReference type="Rhea" id="RHEA:26482"/>
        <dbReference type="Rhea" id="RHEA-COMP:10162"/>
        <dbReference type="Rhea" id="RHEA-COMP:10375"/>
        <dbReference type="ChEBI" id="CHEBI:33019"/>
        <dbReference type="ChEBI" id="CHEBI:57623"/>
        <dbReference type="ChEBI" id="CHEBI:74411"/>
        <dbReference type="ChEBI" id="CHEBI:74415"/>
        <dbReference type="EC" id="2.5.1.75"/>
    </reaction>
</comment>
<evidence type="ECO:0000256" key="12">
    <source>
        <dbReference type="RuleBase" id="RU003784"/>
    </source>
</evidence>
<comment type="subunit">
    <text evidence="10">Monomer.</text>
</comment>
<feature type="region of interest" description="Interaction with substrate tRNA" evidence="10">
    <location>
        <begin position="35"/>
        <end position="38"/>
    </location>
</feature>
<dbReference type="PANTHER" id="PTHR11088">
    <property type="entry name" value="TRNA DIMETHYLALLYLTRANSFERASE"/>
    <property type="match status" value="1"/>
</dbReference>
<protein>
    <recommendedName>
        <fullName evidence="10">tRNA dimethylallyltransferase</fullName>
        <ecNumber evidence="10">2.5.1.75</ecNumber>
    </recommendedName>
    <alternativeName>
        <fullName evidence="10">Dimethylallyl diphosphate:tRNA dimethylallyltransferase</fullName>
        <shortName evidence="10">DMAPP:tRNA dimethylallyltransferase</shortName>
        <shortName evidence="10">DMATase</shortName>
    </alternativeName>
    <alternativeName>
        <fullName evidence="10">Isopentenyl-diphosphate:tRNA isopentenyltransferase</fullName>
        <shortName evidence="10">IPP transferase</shortName>
        <shortName evidence="10">IPPT</shortName>
        <shortName evidence="10">IPTase</shortName>
    </alternativeName>
</protein>
<evidence type="ECO:0000256" key="5">
    <source>
        <dbReference type="ARBA" id="ARBA00022694"/>
    </source>
</evidence>
<keyword evidence="5 10" id="KW-0819">tRNA processing</keyword>
<evidence type="ECO:0000256" key="13">
    <source>
        <dbReference type="RuleBase" id="RU003785"/>
    </source>
</evidence>
<feature type="binding site" evidence="10">
    <location>
        <begin position="10"/>
        <end position="17"/>
    </location>
    <ligand>
        <name>ATP</name>
        <dbReference type="ChEBI" id="CHEBI:30616"/>
    </ligand>
</feature>
<feature type="site" description="Interaction with substrate tRNA" evidence="10">
    <location>
        <position position="123"/>
    </location>
</feature>
<reference evidence="14 15" key="1">
    <citation type="submission" date="2017-08" db="EMBL/GenBank/DDBJ databases">
        <title>Infants hospitalized years apart are colonized by the same room-sourced microbial strains.</title>
        <authorList>
            <person name="Brooks B."/>
            <person name="Olm M.R."/>
            <person name="Firek B.A."/>
            <person name="Baker R."/>
            <person name="Thomas B.C."/>
            <person name="Morowitz M.J."/>
            <person name="Banfield J.F."/>
        </authorList>
    </citation>
    <scope>NUCLEOTIDE SEQUENCE [LARGE SCALE GENOMIC DNA]</scope>
    <source>
        <strain evidence="14">S2_018_000_R2_104</strain>
    </source>
</reference>
<dbReference type="InterPro" id="IPR039657">
    <property type="entry name" value="Dimethylallyltransferase"/>
</dbReference>
<evidence type="ECO:0000256" key="8">
    <source>
        <dbReference type="ARBA" id="ARBA00022842"/>
    </source>
</evidence>
<keyword evidence="6 10" id="KW-0547">Nucleotide-binding</keyword>
<organism evidence="14 15">
    <name type="scientific">Micavibrio aeruginosavorus</name>
    <dbReference type="NCBI Taxonomy" id="349221"/>
    <lineage>
        <taxon>Bacteria</taxon>
        <taxon>Pseudomonadati</taxon>
        <taxon>Bdellovibrionota</taxon>
        <taxon>Bdellovibrionia</taxon>
        <taxon>Bdellovibrionales</taxon>
        <taxon>Pseudobdellovibrionaceae</taxon>
        <taxon>Micavibrio</taxon>
    </lineage>
</organism>
<evidence type="ECO:0000313" key="15">
    <source>
        <dbReference type="Proteomes" id="UP000249557"/>
    </source>
</evidence>
<dbReference type="Gene3D" id="1.10.20.140">
    <property type="match status" value="1"/>
</dbReference>
<feature type="site" description="Interaction with substrate tRNA" evidence="10">
    <location>
        <position position="101"/>
    </location>
</feature>
<dbReference type="HAMAP" id="MF_00185">
    <property type="entry name" value="IPP_trans"/>
    <property type="match status" value="1"/>
</dbReference>
<comment type="function">
    <text evidence="2 10 12">Catalyzes the transfer of a dimethylallyl group onto the adenine at position 37 in tRNAs that read codons beginning with uridine, leading to the formation of N6-(dimethylallyl)adenosine (i(6)A).</text>
</comment>
<dbReference type="InterPro" id="IPR018022">
    <property type="entry name" value="IPT"/>
</dbReference>
<dbReference type="AlphaFoldDB" id="A0A2W4ZXA6"/>
<keyword evidence="7 10" id="KW-0067">ATP-binding</keyword>
<evidence type="ECO:0000256" key="11">
    <source>
        <dbReference type="RuleBase" id="RU003783"/>
    </source>
</evidence>
<gene>
    <name evidence="10" type="primary">miaA</name>
    <name evidence="14" type="ORF">DI626_05225</name>
</gene>
<evidence type="ECO:0000256" key="10">
    <source>
        <dbReference type="HAMAP-Rule" id="MF_00185"/>
    </source>
</evidence>
<evidence type="ECO:0000256" key="7">
    <source>
        <dbReference type="ARBA" id="ARBA00022840"/>
    </source>
</evidence>
<dbReference type="GO" id="GO:0006400">
    <property type="term" value="P:tRNA modification"/>
    <property type="evidence" value="ECO:0007669"/>
    <property type="project" value="TreeGrafter"/>
</dbReference>
<evidence type="ECO:0000256" key="9">
    <source>
        <dbReference type="ARBA" id="ARBA00049563"/>
    </source>
</evidence>
<dbReference type="NCBIfam" id="TIGR00174">
    <property type="entry name" value="miaA"/>
    <property type="match status" value="1"/>
</dbReference>
<keyword evidence="4 10" id="KW-0808">Transferase</keyword>